<feature type="active site" description="Proton donor" evidence="8">
    <location>
        <position position="496"/>
    </location>
</feature>
<keyword evidence="7" id="KW-0482">Metalloprotease</keyword>
<reference evidence="12" key="1">
    <citation type="submission" date="2016-11" db="EMBL/GenBank/DDBJ databases">
        <authorList>
            <person name="Varghese N."/>
            <person name="Submissions S."/>
        </authorList>
    </citation>
    <scope>NUCLEOTIDE SEQUENCE [LARGE SCALE GENOMIC DNA]</scope>
    <source>
        <strain evidence="12">DSM 18016</strain>
    </source>
</reference>
<dbReference type="InterPro" id="IPR027268">
    <property type="entry name" value="Peptidase_M4/M1_CTD_sf"/>
</dbReference>
<dbReference type="OrthoDB" id="291295at2"/>
<evidence type="ECO:0000256" key="7">
    <source>
        <dbReference type="ARBA" id="ARBA00023049"/>
    </source>
</evidence>
<keyword evidence="2" id="KW-0645">Protease</keyword>
<dbReference type="SUPFAM" id="SSF55486">
    <property type="entry name" value="Metalloproteases ('zincins'), catalytic domain"/>
    <property type="match status" value="1"/>
</dbReference>
<dbReference type="InterPro" id="IPR011096">
    <property type="entry name" value="FTP_domain"/>
</dbReference>
<name>A0A1M6SGW3_9FLAO</name>
<organism evidence="11 12">
    <name type="scientific">Epilithonimonas mollis</name>
    <dbReference type="NCBI Taxonomy" id="216903"/>
    <lineage>
        <taxon>Bacteria</taxon>
        <taxon>Pseudomonadati</taxon>
        <taxon>Bacteroidota</taxon>
        <taxon>Flavobacteriia</taxon>
        <taxon>Flavobacteriales</taxon>
        <taxon>Weeksellaceae</taxon>
        <taxon>Chryseobacterium group</taxon>
        <taxon>Epilithonimonas</taxon>
    </lineage>
</organism>
<dbReference type="Pfam" id="PF07504">
    <property type="entry name" value="FTP"/>
    <property type="match status" value="1"/>
</dbReference>
<proteinExistence type="inferred from homology"/>
<comment type="similarity">
    <text evidence="1">Belongs to the peptidase M4 family.</text>
</comment>
<keyword evidence="4 9" id="KW-0732">Signal</keyword>
<dbReference type="Proteomes" id="UP000184498">
    <property type="component" value="Unassembled WGS sequence"/>
</dbReference>
<evidence type="ECO:0000256" key="1">
    <source>
        <dbReference type="ARBA" id="ARBA00009388"/>
    </source>
</evidence>
<dbReference type="InterPro" id="IPR050728">
    <property type="entry name" value="Zinc_Metalloprotease_M4"/>
</dbReference>
<evidence type="ECO:0000256" key="4">
    <source>
        <dbReference type="ARBA" id="ARBA00022729"/>
    </source>
</evidence>
<dbReference type="CDD" id="cd09597">
    <property type="entry name" value="M4_TLP"/>
    <property type="match status" value="1"/>
</dbReference>
<dbReference type="PRINTS" id="PR00730">
    <property type="entry name" value="THERMOLYSIN"/>
</dbReference>
<dbReference type="SUPFAM" id="SSF49265">
    <property type="entry name" value="Fibronectin type III"/>
    <property type="match status" value="1"/>
</dbReference>
<dbReference type="InterPro" id="IPR001570">
    <property type="entry name" value="Peptidase_M4_C_domain"/>
</dbReference>
<dbReference type="Pfam" id="PF18962">
    <property type="entry name" value="Por_Secre_tail"/>
    <property type="match status" value="1"/>
</dbReference>
<evidence type="ECO:0000256" key="8">
    <source>
        <dbReference type="PIRSR" id="PIRSR623612-1"/>
    </source>
</evidence>
<dbReference type="InterPro" id="IPR013783">
    <property type="entry name" value="Ig-like_fold"/>
</dbReference>
<feature type="domain" description="Fibronectin type-III" evidence="10">
    <location>
        <begin position="600"/>
        <end position="686"/>
    </location>
</feature>
<feature type="active site" evidence="8">
    <location>
        <position position="391"/>
    </location>
</feature>
<evidence type="ECO:0000256" key="3">
    <source>
        <dbReference type="ARBA" id="ARBA00022723"/>
    </source>
</evidence>
<feature type="signal peptide" evidence="9">
    <location>
        <begin position="1"/>
        <end position="23"/>
    </location>
</feature>
<dbReference type="Pfam" id="PF00041">
    <property type="entry name" value="fn3"/>
    <property type="match status" value="1"/>
</dbReference>
<dbReference type="CDD" id="cd00063">
    <property type="entry name" value="FN3"/>
    <property type="match status" value="1"/>
</dbReference>
<dbReference type="Pfam" id="PF02868">
    <property type="entry name" value="Peptidase_M4_C"/>
    <property type="match status" value="1"/>
</dbReference>
<dbReference type="EMBL" id="FRAM01000002">
    <property type="protein sequence ID" value="SHK43899.1"/>
    <property type="molecule type" value="Genomic_DNA"/>
</dbReference>
<dbReference type="Gene3D" id="3.10.170.10">
    <property type="match status" value="1"/>
</dbReference>
<evidence type="ECO:0000256" key="5">
    <source>
        <dbReference type="ARBA" id="ARBA00022801"/>
    </source>
</evidence>
<evidence type="ECO:0000256" key="6">
    <source>
        <dbReference type="ARBA" id="ARBA00022833"/>
    </source>
</evidence>
<keyword evidence="5" id="KW-0378">Hydrolase</keyword>
<gene>
    <name evidence="11" type="ORF">SAMN05444371_2454</name>
</gene>
<keyword evidence="3" id="KW-0479">Metal-binding</keyword>
<evidence type="ECO:0000256" key="9">
    <source>
        <dbReference type="SAM" id="SignalP"/>
    </source>
</evidence>
<dbReference type="Gene3D" id="1.10.390.10">
    <property type="entry name" value="Neutral Protease Domain 2"/>
    <property type="match status" value="1"/>
</dbReference>
<dbReference type="STRING" id="216903.SAMN05444371_2454"/>
<dbReference type="InterPro" id="IPR013856">
    <property type="entry name" value="Peptidase_M4_domain"/>
</dbReference>
<keyword evidence="12" id="KW-1185">Reference proteome</keyword>
<dbReference type="InterPro" id="IPR036116">
    <property type="entry name" value="FN3_sf"/>
</dbReference>
<dbReference type="Gene3D" id="2.60.40.10">
    <property type="entry name" value="Immunoglobulins"/>
    <property type="match status" value="1"/>
</dbReference>
<sequence>MKKEILRIGILCSLVGFSFSANAQDYIEKKITDTKGNINLITFKKNNQLTAATSSDLFTTLLNLSPGAEMKLQKSQTNGAFLDENYQMYFNNLKVEFGRYNLHYKNGNLTSMNGDIFSTKNAVTTPRISASEAFSKAIGYVNARKYMWEDAEYISNNSYKKPTGELVLLPVQTGEDEHSLLLVYKFDIYAAQPISRSIIYIDALEGRVVFSNAVLKHNAEENLIPSLVKKQDPIRINAPKKSEPILLAAGTAETRYSGTKTIETNLVAGSYILQDMTRGNGVRTYNLKKSSTISSGVDFKDTDNNWTAAEYNNTTFDNAALDAHWGVEKTYDYFKDTFNRNSYDNNGALLKSYVHYGSSYENAGWTGSEMIYGDGATTFKPLTGFDVTAHELGHAVCEYTADLAYERESGALNEGFSDIWGAIVEHKYAPEKQAFIIGEDITKASPGYLRSMSNPKVALSAQPDTYRGINWKAATVEEGCATPIGGSFGNDYCGVHTNSGVLNHWFYILVMGKTGTNDVGKSYSVTGIGWEKAEKIVYRLESTYLTANSTYKNTRDFGIQTAKDLYGDNSPEMIAVQDAFYAVGVGVRYLSTPDIIPPTVPTNLVANNIKGTSVNLVWNASTDNEGVDGYIVYRNGTEIARTATINYKATGLTKMTAYTFSVKAIDVYGNISSQSNIVNVTTTNQAEYCNSQSSNTADEKIKRVVFAGIDNPSTGTSGYEDFSHISAEVTEGNTYPISITPSWGSTSYNEGYAVFIDWNGDGDFTDANERVLSVPATTATPVTGNITIPSNITFDAPLGMRVSMKYNGVPTSCESFTYGQVEDYTVVAKKKALAVSDLSAKNQTLIYPNPVKDILNIQSKDSGESVYRIINPAGQVVANGKSVDNKIDVNKLSTGNYIIELTNNKGEKSTQKFIKK</sequence>
<dbReference type="InterPro" id="IPR003961">
    <property type="entry name" value="FN3_dom"/>
</dbReference>
<dbReference type="GO" id="GO:0004222">
    <property type="term" value="F:metalloendopeptidase activity"/>
    <property type="evidence" value="ECO:0007669"/>
    <property type="project" value="InterPro"/>
</dbReference>
<dbReference type="Pfam" id="PF01447">
    <property type="entry name" value="Peptidase_M4"/>
    <property type="match status" value="1"/>
</dbReference>
<dbReference type="GO" id="GO:0006508">
    <property type="term" value="P:proteolysis"/>
    <property type="evidence" value="ECO:0007669"/>
    <property type="project" value="UniProtKB-KW"/>
</dbReference>
<dbReference type="InterPro" id="IPR026444">
    <property type="entry name" value="Secre_tail"/>
</dbReference>
<evidence type="ECO:0000313" key="11">
    <source>
        <dbReference type="EMBL" id="SHK43899.1"/>
    </source>
</evidence>
<dbReference type="NCBIfam" id="TIGR04183">
    <property type="entry name" value="Por_Secre_tail"/>
    <property type="match status" value="1"/>
</dbReference>
<dbReference type="PROSITE" id="PS50853">
    <property type="entry name" value="FN3"/>
    <property type="match status" value="1"/>
</dbReference>
<dbReference type="InterPro" id="IPR045474">
    <property type="entry name" value="GEVED"/>
</dbReference>
<dbReference type="AlphaFoldDB" id="A0A1M6SGW3"/>
<accession>A0A1M6SGW3</accession>
<dbReference type="InterPro" id="IPR023612">
    <property type="entry name" value="Peptidase_M4"/>
</dbReference>
<evidence type="ECO:0000313" key="12">
    <source>
        <dbReference type="Proteomes" id="UP000184498"/>
    </source>
</evidence>
<dbReference type="Gene3D" id="3.10.450.490">
    <property type="match status" value="1"/>
</dbReference>
<dbReference type="SMART" id="SM00060">
    <property type="entry name" value="FN3"/>
    <property type="match status" value="1"/>
</dbReference>
<evidence type="ECO:0000256" key="2">
    <source>
        <dbReference type="ARBA" id="ARBA00022670"/>
    </source>
</evidence>
<dbReference type="GO" id="GO:0046872">
    <property type="term" value="F:metal ion binding"/>
    <property type="evidence" value="ECO:0007669"/>
    <property type="project" value="UniProtKB-KW"/>
</dbReference>
<dbReference type="PANTHER" id="PTHR33794:SF1">
    <property type="entry name" value="BACILLOLYSIN"/>
    <property type="match status" value="1"/>
</dbReference>
<feature type="chain" id="PRO_5012997395" evidence="9">
    <location>
        <begin position="24"/>
        <end position="916"/>
    </location>
</feature>
<dbReference type="PANTHER" id="PTHR33794">
    <property type="entry name" value="BACILLOLYSIN"/>
    <property type="match status" value="1"/>
</dbReference>
<dbReference type="RefSeq" id="WP_072998302.1">
    <property type="nucleotide sequence ID" value="NZ_FRAM01000002.1"/>
</dbReference>
<dbReference type="Pfam" id="PF20009">
    <property type="entry name" value="GEVED"/>
    <property type="match status" value="1"/>
</dbReference>
<keyword evidence="6" id="KW-0862">Zinc</keyword>
<protein>
    <submittedName>
        <fullName evidence="11">Por secretion system C-terminal sorting domain-containing protein</fullName>
    </submittedName>
</protein>
<evidence type="ECO:0000259" key="10">
    <source>
        <dbReference type="PROSITE" id="PS50853"/>
    </source>
</evidence>